<reference evidence="1 2" key="1">
    <citation type="submission" date="2020-08" db="EMBL/GenBank/DDBJ databases">
        <title>A Genomic Blueprint of the Chicken Gut Microbiome.</title>
        <authorList>
            <person name="Gilroy R."/>
            <person name="Ravi A."/>
            <person name="Getino M."/>
            <person name="Pursley I."/>
            <person name="Horton D.L."/>
            <person name="Alikhan N.-F."/>
            <person name="Baker D."/>
            <person name="Gharbi K."/>
            <person name="Hall N."/>
            <person name="Watson M."/>
            <person name="Adriaenssens E.M."/>
            <person name="Foster-Nyarko E."/>
            <person name="Jarju S."/>
            <person name="Secka A."/>
            <person name="Antonio M."/>
            <person name="Oren A."/>
            <person name="Chaudhuri R."/>
            <person name="La Ragione R.M."/>
            <person name="Hildebrand F."/>
            <person name="Pallen M.J."/>
        </authorList>
    </citation>
    <scope>NUCLEOTIDE SEQUENCE [LARGE SCALE GENOMIC DNA]</scope>
    <source>
        <strain evidence="1 2">Sa1YVA6</strain>
    </source>
</reference>
<protein>
    <submittedName>
        <fullName evidence="1">Uncharacterized protein</fullName>
    </submittedName>
</protein>
<keyword evidence="2" id="KW-1185">Reference proteome</keyword>
<proteinExistence type="predicted"/>
<dbReference type="RefSeq" id="WP_191703778.1">
    <property type="nucleotide sequence ID" value="NZ_JACSPW010000007.1"/>
</dbReference>
<accession>A0ABR8XMS6</accession>
<comment type="caution">
    <text evidence="1">The sequence shown here is derived from an EMBL/GenBank/DDBJ whole genome shotgun (WGS) entry which is preliminary data.</text>
</comment>
<organism evidence="1 2">
    <name type="scientific">Solibacillus merdavium</name>
    <dbReference type="NCBI Taxonomy" id="2762218"/>
    <lineage>
        <taxon>Bacteria</taxon>
        <taxon>Bacillati</taxon>
        <taxon>Bacillota</taxon>
        <taxon>Bacilli</taxon>
        <taxon>Bacillales</taxon>
        <taxon>Caryophanaceae</taxon>
        <taxon>Solibacillus</taxon>
    </lineage>
</organism>
<dbReference type="EMBL" id="JACSPW010000007">
    <property type="protein sequence ID" value="MBD8033206.1"/>
    <property type="molecule type" value="Genomic_DNA"/>
</dbReference>
<name>A0ABR8XMS6_9BACL</name>
<gene>
    <name evidence="1" type="ORF">H9632_09010</name>
</gene>
<dbReference type="Proteomes" id="UP000600565">
    <property type="component" value="Unassembled WGS sequence"/>
</dbReference>
<sequence>MTNTVDELLESLIAATVNNEVKWSNGTAKLESVLEEVYGNTEKLYFFFDEEEGSNIVIATYKYYEGEVEADEFLKDGISLFVIDADDSEILNEVTDEDADDAKLFTTLIEAIQEAK</sequence>
<evidence type="ECO:0000313" key="1">
    <source>
        <dbReference type="EMBL" id="MBD8033206.1"/>
    </source>
</evidence>
<evidence type="ECO:0000313" key="2">
    <source>
        <dbReference type="Proteomes" id="UP000600565"/>
    </source>
</evidence>